<dbReference type="PROSITE" id="PS50042">
    <property type="entry name" value="CNMP_BINDING_3"/>
    <property type="match status" value="1"/>
</dbReference>
<accession>A0ABU1ZI79</accession>
<dbReference type="InterPro" id="IPR014710">
    <property type="entry name" value="RmlC-like_jellyroll"/>
</dbReference>
<evidence type="ECO:0000313" key="2">
    <source>
        <dbReference type="EMBL" id="MDR7305244.1"/>
    </source>
</evidence>
<dbReference type="InterPro" id="IPR018490">
    <property type="entry name" value="cNMP-bd_dom_sf"/>
</dbReference>
<dbReference type="PANTHER" id="PTHR24567">
    <property type="entry name" value="CRP FAMILY TRANSCRIPTIONAL REGULATORY PROTEIN"/>
    <property type="match status" value="1"/>
</dbReference>
<dbReference type="CDD" id="cd00038">
    <property type="entry name" value="CAP_ED"/>
    <property type="match status" value="1"/>
</dbReference>
<dbReference type="SUPFAM" id="SSF51206">
    <property type="entry name" value="cAMP-binding domain-like"/>
    <property type="match status" value="1"/>
</dbReference>
<dbReference type="InterPro" id="IPR000595">
    <property type="entry name" value="cNMP-bd_dom"/>
</dbReference>
<dbReference type="Gene3D" id="2.60.120.10">
    <property type="entry name" value="Jelly Rolls"/>
    <property type="match status" value="1"/>
</dbReference>
<name>A0ABU1ZI79_9BURK</name>
<proteinExistence type="predicted"/>
<dbReference type="Pfam" id="PF00027">
    <property type="entry name" value="cNMP_binding"/>
    <property type="match status" value="1"/>
</dbReference>
<organism evidence="2 3">
    <name type="scientific">Rhodoferax saidenbachensis</name>
    <dbReference type="NCBI Taxonomy" id="1484693"/>
    <lineage>
        <taxon>Bacteria</taxon>
        <taxon>Pseudomonadati</taxon>
        <taxon>Pseudomonadota</taxon>
        <taxon>Betaproteobacteria</taxon>
        <taxon>Burkholderiales</taxon>
        <taxon>Comamonadaceae</taxon>
        <taxon>Rhodoferax</taxon>
    </lineage>
</organism>
<evidence type="ECO:0000313" key="3">
    <source>
        <dbReference type="Proteomes" id="UP001268089"/>
    </source>
</evidence>
<dbReference type="SMART" id="SM00100">
    <property type="entry name" value="cNMP"/>
    <property type="match status" value="1"/>
</dbReference>
<gene>
    <name evidence="2" type="ORF">J2X15_000510</name>
</gene>
<feature type="domain" description="Cyclic nucleotide-binding" evidence="1">
    <location>
        <begin position="29"/>
        <end position="130"/>
    </location>
</feature>
<dbReference type="EMBL" id="JAVDXO010000001">
    <property type="protein sequence ID" value="MDR7305244.1"/>
    <property type="molecule type" value="Genomic_DNA"/>
</dbReference>
<sequence>MATSSSAHSPHDVTPLVAAIARNAGEGTLGKFLEGYRWSVLTLYVRPTALQRGQLLIAQGARERSLYFLEAGDLKVDMKTDTGLVHLAILGPGTVVGEGGFFSGLPRSASVAAYSDCKVWEMEQTQFAALAHEHPTVALALSQALGAVLASRLLDVNKRLAVT</sequence>
<comment type="caution">
    <text evidence="2">The sequence shown here is derived from an EMBL/GenBank/DDBJ whole genome shotgun (WGS) entry which is preliminary data.</text>
</comment>
<reference evidence="2 3" key="1">
    <citation type="submission" date="2023-07" db="EMBL/GenBank/DDBJ databases">
        <title>Sorghum-associated microbial communities from plants grown in Nebraska, USA.</title>
        <authorList>
            <person name="Schachtman D."/>
        </authorList>
    </citation>
    <scope>NUCLEOTIDE SEQUENCE [LARGE SCALE GENOMIC DNA]</scope>
    <source>
        <strain evidence="2 3">BE308</strain>
    </source>
</reference>
<evidence type="ECO:0000259" key="1">
    <source>
        <dbReference type="PROSITE" id="PS50042"/>
    </source>
</evidence>
<protein>
    <submittedName>
        <fullName evidence="2">CRP-like cAMP-binding protein</fullName>
    </submittedName>
</protein>
<keyword evidence="3" id="KW-1185">Reference proteome</keyword>
<dbReference type="PANTHER" id="PTHR24567:SF74">
    <property type="entry name" value="HTH-TYPE TRANSCRIPTIONAL REGULATOR ARCR"/>
    <property type="match status" value="1"/>
</dbReference>
<dbReference type="InterPro" id="IPR050397">
    <property type="entry name" value="Env_Response_Regulators"/>
</dbReference>
<dbReference type="Proteomes" id="UP001268089">
    <property type="component" value="Unassembled WGS sequence"/>
</dbReference>
<dbReference type="RefSeq" id="WP_310339199.1">
    <property type="nucleotide sequence ID" value="NZ_JAVDXO010000001.1"/>
</dbReference>